<accession>A0A542E0Y3</accession>
<evidence type="ECO:0000256" key="1">
    <source>
        <dbReference type="SAM" id="MobiDB-lite"/>
    </source>
</evidence>
<keyword evidence="4" id="KW-1185">Reference proteome</keyword>
<organism evidence="3 4">
    <name type="scientific">Lapillicoccus jejuensis</name>
    <dbReference type="NCBI Taxonomy" id="402171"/>
    <lineage>
        <taxon>Bacteria</taxon>
        <taxon>Bacillati</taxon>
        <taxon>Actinomycetota</taxon>
        <taxon>Actinomycetes</taxon>
        <taxon>Micrococcales</taxon>
        <taxon>Intrasporangiaceae</taxon>
        <taxon>Lapillicoccus</taxon>
    </lineage>
</organism>
<reference evidence="3 4" key="1">
    <citation type="submission" date="2019-06" db="EMBL/GenBank/DDBJ databases">
        <title>Sequencing the genomes of 1000 actinobacteria strains.</title>
        <authorList>
            <person name="Klenk H.-P."/>
        </authorList>
    </citation>
    <scope>NUCLEOTIDE SEQUENCE [LARGE SCALE GENOMIC DNA]</scope>
    <source>
        <strain evidence="3 4">DSM 18607</strain>
    </source>
</reference>
<protein>
    <submittedName>
        <fullName evidence="3">Uncharacterized protein</fullName>
    </submittedName>
</protein>
<feature type="compositionally biased region" description="Low complexity" evidence="1">
    <location>
        <begin position="446"/>
        <end position="462"/>
    </location>
</feature>
<comment type="caution">
    <text evidence="3">The sequence shown here is derived from an EMBL/GenBank/DDBJ whole genome shotgun (WGS) entry which is preliminary data.</text>
</comment>
<proteinExistence type="predicted"/>
<dbReference type="RefSeq" id="WP_170185636.1">
    <property type="nucleotide sequence ID" value="NZ_BAAAPR010000005.1"/>
</dbReference>
<gene>
    <name evidence="3" type="ORF">FB458_2098</name>
</gene>
<evidence type="ECO:0000313" key="3">
    <source>
        <dbReference type="EMBL" id="TQJ08996.1"/>
    </source>
</evidence>
<dbReference type="EMBL" id="VFMN01000001">
    <property type="protein sequence ID" value="TQJ08996.1"/>
    <property type="molecule type" value="Genomic_DNA"/>
</dbReference>
<feature type="region of interest" description="Disordered" evidence="1">
    <location>
        <begin position="435"/>
        <end position="462"/>
    </location>
</feature>
<evidence type="ECO:0000313" key="4">
    <source>
        <dbReference type="Proteomes" id="UP000317893"/>
    </source>
</evidence>
<name>A0A542E0Y3_9MICO</name>
<keyword evidence="2" id="KW-0732">Signal</keyword>
<feature type="chain" id="PRO_5022181194" evidence="2">
    <location>
        <begin position="36"/>
        <end position="462"/>
    </location>
</feature>
<sequence length="462" mass="45982">MSRLLRPRGARLLAFAAVTVAASGAVLGVAPLASAAPATATVTSAPTTGGAFVPLSPSRVLDTRSGVGAARAKVGPGASVTTSLVGRAGLPALGGATAVVLNLTATNGTTGGFLTAYPSGTVLPSTSSVPFVAGVPNANLVTVPLGADGGVSITNSAGTTDVVADVVGYYAATEDTTYGGLQPLPPTRVYDSRKFKEVYSNGDFVDIFQDFDVDGVDRNSSITGWVLNVTSVGSTSDGYVTAWDGVGPKPATSSLNFRKGVTTANLVEVGAGTVTAGGLELPSFRLQTTLFGGTTGLVVDVVGVYTTPGTDTGQTDARFRPLSSPVRIVDTRSAQAPNLGPQQTRTFSASSVTTGSTVALAANLTSVNPTLSTYLTVGGGYAPTVSSLNITPGTTRSNGAVVALEAGAAASFRAFNLSGTTPLVVDVSGTFEDPSAGPTVSAQRRGATGAAWSGATAGHRVG</sequence>
<dbReference type="AlphaFoldDB" id="A0A542E0Y3"/>
<dbReference type="Proteomes" id="UP000317893">
    <property type="component" value="Unassembled WGS sequence"/>
</dbReference>
<evidence type="ECO:0000256" key="2">
    <source>
        <dbReference type="SAM" id="SignalP"/>
    </source>
</evidence>
<feature type="signal peptide" evidence="2">
    <location>
        <begin position="1"/>
        <end position="35"/>
    </location>
</feature>